<dbReference type="InterPro" id="IPR020846">
    <property type="entry name" value="MFS_dom"/>
</dbReference>
<sequence>MSDSGQPIWRRNLFVLWFATFIAGTGFSEVIPFLSLYVSELGKFSHGMLSMVSGLVYAATFIVVAVTAPMWGRFADRHGRKRLLLQTTIGSAVAITLMGLVTNAWQLVALRAAQGFFAGVIPNATALVAAETPKKKEGYALGIITTGYVGGNLLGPILGGFLAGIFSIRVTFFITGGLLFLSFLLSLFMVKETFKPDPSKIKKQPSLFDIHFLKEFPNPKLTAWLLVSTIIVQAGLYSIYPVISLFVKELMNNHGPVTVVAGIISSLPGIAMFISSPFWGRLGDRIGSNKILIYGFIFSIIFYFPQGFFTSVIVLGILRFLVGLSNAAIYPVIQTVLAKKTPAGSTGMVFSLNQAAQAIGAVVGSMMGGFISNIFDYSGVFIFTALLLLVNLILLLWQVPSIRKDSF</sequence>
<evidence type="ECO:0000313" key="9">
    <source>
        <dbReference type="EMBL" id="UQS84521.1"/>
    </source>
</evidence>
<gene>
    <name evidence="9" type="ORF">MOO46_04505</name>
</gene>
<dbReference type="InterPro" id="IPR036259">
    <property type="entry name" value="MFS_trans_sf"/>
</dbReference>
<keyword evidence="4 7" id="KW-0812">Transmembrane</keyword>
<evidence type="ECO:0000313" key="10">
    <source>
        <dbReference type="Proteomes" id="UP000831859"/>
    </source>
</evidence>
<dbReference type="InterPro" id="IPR011701">
    <property type="entry name" value="MFS"/>
</dbReference>
<feature type="transmembrane region" description="Helical" evidence="7">
    <location>
        <begin position="141"/>
        <end position="166"/>
    </location>
</feature>
<name>A0ABY4PFG4_9LACO</name>
<evidence type="ECO:0000256" key="2">
    <source>
        <dbReference type="ARBA" id="ARBA00022448"/>
    </source>
</evidence>
<keyword evidence="3" id="KW-1003">Cell membrane</keyword>
<feature type="transmembrane region" description="Helical" evidence="7">
    <location>
        <begin position="320"/>
        <end position="338"/>
    </location>
</feature>
<keyword evidence="10" id="KW-1185">Reference proteome</keyword>
<reference evidence="9 10" key="1">
    <citation type="journal article" date="2022" name="Int. J. Syst. Evol. Microbiol.">
        <title>Apilactobacillus apisilvae sp. nov., Nicolia spurrieriana gen. nov. sp. nov., Bombilactobacillus folatiphilus sp. nov. and Bombilactobacillus thymidiniphilus sp. nov., four new lactic acid bacterial isolates from stingless bees Tetragonula carbonaria and Austroplebeia australis.</title>
        <authorList>
            <person name="Oliphant S.A."/>
            <person name="Watson-Haigh N.S."/>
            <person name="Sumby K.M."/>
            <person name="Gardner J."/>
            <person name="Groom S."/>
            <person name="Jiranek V."/>
        </authorList>
    </citation>
    <scope>NUCLEOTIDE SEQUENCE [LARGE SCALE GENOMIC DNA]</scope>
    <source>
        <strain evidence="9 10">SG5_A10</strain>
    </source>
</reference>
<feature type="transmembrane region" description="Helical" evidence="7">
    <location>
        <begin position="291"/>
        <end position="314"/>
    </location>
</feature>
<evidence type="ECO:0000256" key="3">
    <source>
        <dbReference type="ARBA" id="ARBA00022475"/>
    </source>
</evidence>
<dbReference type="SUPFAM" id="SSF103473">
    <property type="entry name" value="MFS general substrate transporter"/>
    <property type="match status" value="1"/>
</dbReference>
<dbReference type="Gene3D" id="1.20.1250.20">
    <property type="entry name" value="MFS general substrate transporter like domains"/>
    <property type="match status" value="1"/>
</dbReference>
<feature type="domain" description="Major facilitator superfamily (MFS) profile" evidence="8">
    <location>
        <begin position="12"/>
        <end position="403"/>
    </location>
</feature>
<dbReference type="Pfam" id="PF00083">
    <property type="entry name" value="Sugar_tr"/>
    <property type="match status" value="1"/>
</dbReference>
<dbReference type="Gene3D" id="1.20.1720.10">
    <property type="entry name" value="Multidrug resistance protein D"/>
    <property type="match status" value="1"/>
</dbReference>
<comment type="subcellular location">
    <subcellularLocation>
        <location evidence="1">Cell membrane</location>
        <topology evidence="1">Multi-pass membrane protein</topology>
    </subcellularLocation>
</comment>
<feature type="transmembrane region" description="Helical" evidence="7">
    <location>
        <begin position="52"/>
        <end position="71"/>
    </location>
</feature>
<evidence type="ECO:0000256" key="4">
    <source>
        <dbReference type="ARBA" id="ARBA00022692"/>
    </source>
</evidence>
<evidence type="ECO:0000256" key="7">
    <source>
        <dbReference type="SAM" id="Phobius"/>
    </source>
</evidence>
<keyword evidence="2" id="KW-0813">Transport</keyword>
<feature type="transmembrane region" description="Helical" evidence="7">
    <location>
        <begin position="377"/>
        <end position="397"/>
    </location>
</feature>
<accession>A0ABY4PFG4</accession>
<proteinExistence type="predicted"/>
<dbReference type="Proteomes" id="UP000831859">
    <property type="component" value="Chromosome"/>
</dbReference>
<dbReference type="RefSeq" id="WP_249510507.1">
    <property type="nucleotide sequence ID" value="NZ_CP093362.1"/>
</dbReference>
<dbReference type="EMBL" id="CP093362">
    <property type="protein sequence ID" value="UQS84521.1"/>
    <property type="molecule type" value="Genomic_DNA"/>
</dbReference>
<feature type="transmembrane region" description="Helical" evidence="7">
    <location>
        <begin position="223"/>
        <end position="247"/>
    </location>
</feature>
<evidence type="ECO:0000256" key="1">
    <source>
        <dbReference type="ARBA" id="ARBA00004651"/>
    </source>
</evidence>
<evidence type="ECO:0000256" key="6">
    <source>
        <dbReference type="ARBA" id="ARBA00023136"/>
    </source>
</evidence>
<keyword evidence="5 7" id="KW-1133">Transmembrane helix</keyword>
<protein>
    <submittedName>
        <fullName evidence="9">MFS transporter</fullName>
    </submittedName>
</protein>
<dbReference type="InterPro" id="IPR005828">
    <property type="entry name" value="MFS_sugar_transport-like"/>
</dbReference>
<feature type="transmembrane region" description="Helical" evidence="7">
    <location>
        <begin position="172"/>
        <end position="190"/>
    </location>
</feature>
<dbReference type="PRINTS" id="PR01035">
    <property type="entry name" value="TCRTETA"/>
</dbReference>
<feature type="transmembrane region" description="Helical" evidence="7">
    <location>
        <begin position="350"/>
        <end position="371"/>
    </location>
</feature>
<dbReference type="InterPro" id="IPR001958">
    <property type="entry name" value="Tet-R_TetA/multi-R_MdtG-like"/>
</dbReference>
<dbReference type="Pfam" id="PF07690">
    <property type="entry name" value="MFS_1"/>
    <property type="match status" value="1"/>
</dbReference>
<dbReference type="PROSITE" id="PS50850">
    <property type="entry name" value="MFS"/>
    <property type="match status" value="1"/>
</dbReference>
<evidence type="ECO:0000256" key="5">
    <source>
        <dbReference type="ARBA" id="ARBA00022989"/>
    </source>
</evidence>
<dbReference type="PANTHER" id="PTHR43414">
    <property type="entry name" value="MULTIDRUG RESISTANCE PROTEIN MDTG"/>
    <property type="match status" value="1"/>
</dbReference>
<keyword evidence="6 7" id="KW-0472">Membrane</keyword>
<feature type="transmembrane region" description="Helical" evidence="7">
    <location>
        <begin position="259"/>
        <end position="279"/>
    </location>
</feature>
<feature type="transmembrane region" description="Helical" evidence="7">
    <location>
        <begin position="108"/>
        <end position="129"/>
    </location>
</feature>
<organism evidence="9 10">
    <name type="scientific">Apilactobacillus apisilvae</name>
    <dbReference type="NCBI Taxonomy" id="2923364"/>
    <lineage>
        <taxon>Bacteria</taxon>
        <taxon>Bacillati</taxon>
        <taxon>Bacillota</taxon>
        <taxon>Bacilli</taxon>
        <taxon>Lactobacillales</taxon>
        <taxon>Lactobacillaceae</taxon>
        <taxon>Apilactobacillus</taxon>
    </lineage>
</organism>
<dbReference type="PANTHER" id="PTHR43414:SF6">
    <property type="entry name" value="MULTIDRUG RESISTANCE PROTEIN MDTG"/>
    <property type="match status" value="1"/>
</dbReference>
<evidence type="ECO:0000259" key="8">
    <source>
        <dbReference type="PROSITE" id="PS50850"/>
    </source>
</evidence>